<dbReference type="InterPro" id="IPR003870">
    <property type="entry name" value="DUF222"/>
</dbReference>
<name>A0ABN3D984_9MICO</name>
<organism evidence="2 3">
    <name type="scientific">Herbiconiux moechotypicola</name>
    <dbReference type="NCBI Taxonomy" id="637393"/>
    <lineage>
        <taxon>Bacteria</taxon>
        <taxon>Bacillati</taxon>
        <taxon>Actinomycetota</taxon>
        <taxon>Actinomycetes</taxon>
        <taxon>Micrococcales</taxon>
        <taxon>Microbacteriaceae</taxon>
        <taxon>Herbiconiux</taxon>
    </lineage>
</organism>
<sequence length="270" mass="28359">MTATARLWEIADDLRGVVGGVGAGLGGASDDEVLELMAAVEVVGRLVGAAQVRVAGEVAVRSRSELGDEGLSRSQNFTSPVKLVAGVTGTSAQESRARLEVGRRMRGAVVLGGGEGPAPFPLVAQRLDEGVLAVETAAVIVKRCGELADRGCCPDVVASAEQTLVDETITHRLTTDQTARLALHLREIIDPDGAEPRDERLQQQRSLTIAQTRDGMIRGRFALTPEQGGVWLASIQAMQSPRVSGALPGGPRFLSEDEFVAATATADTRT</sequence>
<reference evidence="2 3" key="1">
    <citation type="journal article" date="2019" name="Int. J. Syst. Evol. Microbiol.">
        <title>The Global Catalogue of Microorganisms (GCM) 10K type strain sequencing project: providing services to taxonomists for standard genome sequencing and annotation.</title>
        <authorList>
            <consortium name="The Broad Institute Genomics Platform"/>
            <consortium name="The Broad Institute Genome Sequencing Center for Infectious Disease"/>
            <person name="Wu L."/>
            <person name="Ma J."/>
        </authorList>
    </citation>
    <scope>NUCLEOTIDE SEQUENCE [LARGE SCALE GENOMIC DNA]</scope>
    <source>
        <strain evidence="2 3">JCM 16117</strain>
    </source>
</reference>
<accession>A0ABN3D984</accession>
<keyword evidence="3" id="KW-1185">Reference proteome</keyword>
<dbReference type="Pfam" id="PF02720">
    <property type="entry name" value="DUF222"/>
    <property type="match status" value="1"/>
</dbReference>
<gene>
    <name evidence="2" type="ORF">GCM10009851_05410</name>
</gene>
<dbReference type="EMBL" id="BAAAQY010000001">
    <property type="protein sequence ID" value="GAA2224814.1"/>
    <property type="molecule type" value="Genomic_DNA"/>
</dbReference>
<evidence type="ECO:0000313" key="3">
    <source>
        <dbReference type="Proteomes" id="UP001500929"/>
    </source>
</evidence>
<evidence type="ECO:0000313" key="2">
    <source>
        <dbReference type="EMBL" id="GAA2224814.1"/>
    </source>
</evidence>
<comment type="caution">
    <text evidence="2">The sequence shown here is derived from an EMBL/GenBank/DDBJ whole genome shotgun (WGS) entry which is preliminary data.</text>
</comment>
<proteinExistence type="predicted"/>
<evidence type="ECO:0000259" key="1">
    <source>
        <dbReference type="Pfam" id="PF02720"/>
    </source>
</evidence>
<feature type="domain" description="DUF222" evidence="1">
    <location>
        <begin position="58"/>
        <end position="229"/>
    </location>
</feature>
<protein>
    <recommendedName>
        <fullName evidence="1">DUF222 domain-containing protein</fullName>
    </recommendedName>
</protein>
<dbReference type="Proteomes" id="UP001500929">
    <property type="component" value="Unassembled WGS sequence"/>
</dbReference>